<dbReference type="Pfam" id="PF01527">
    <property type="entry name" value="HTH_Tnp_1"/>
    <property type="match status" value="1"/>
</dbReference>
<dbReference type="GO" id="GO:0003677">
    <property type="term" value="F:DNA binding"/>
    <property type="evidence" value="ECO:0007669"/>
    <property type="project" value="InterPro"/>
</dbReference>
<dbReference type="InterPro" id="IPR052546">
    <property type="entry name" value="Transposase_8_domain"/>
</dbReference>
<evidence type="ECO:0000256" key="1">
    <source>
        <dbReference type="SAM" id="MobiDB-lite"/>
    </source>
</evidence>
<dbReference type="PANTHER" id="PTHR33609">
    <property type="entry name" value="LOW CALCIUM RESPONSE LOCUS PROTEIN S"/>
    <property type="match status" value="1"/>
</dbReference>
<dbReference type="STRING" id="366533.SAMN05444339_103382"/>
<evidence type="ECO:0000313" key="2">
    <source>
        <dbReference type="EMBL" id="SHF13420.1"/>
    </source>
</evidence>
<evidence type="ECO:0000313" key="3">
    <source>
        <dbReference type="Proteomes" id="UP000183987"/>
    </source>
</evidence>
<proteinExistence type="predicted"/>
<dbReference type="InterPro" id="IPR002514">
    <property type="entry name" value="Transposase_8"/>
</dbReference>
<dbReference type="GO" id="GO:0006313">
    <property type="term" value="P:DNA transposition"/>
    <property type="evidence" value="ECO:0007669"/>
    <property type="project" value="InterPro"/>
</dbReference>
<dbReference type="PANTHER" id="PTHR33609:SF1">
    <property type="entry name" value="TRANSPOSASE"/>
    <property type="match status" value="1"/>
</dbReference>
<reference evidence="3" key="1">
    <citation type="submission" date="2016-11" db="EMBL/GenBank/DDBJ databases">
        <authorList>
            <person name="Varghese N."/>
            <person name="Submissions S."/>
        </authorList>
    </citation>
    <scope>NUCLEOTIDE SEQUENCE [LARGE SCALE GENOMIC DNA]</scope>
    <source>
        <strain evidence="3">DSM 29326</strain>
    </source>
</reference>
<protein>
    <submittedName>
        <fullName evidence="2">Transposase</fullName>
    </submittedName>
</protein>
<dbReference type="AlphaFoldDB" id="A0A1M4Z5Z6"/>
<accession>A0A1M4Z5Z6</accession>
<dbReference type="GO" id="GO:0004803">
    <property type="term" value="F:transposase activity"/>
    <property type="evidence" value="ECO:0007669"/>
    <property type="project" value="InterPro"/>
</dbReference>
<gene>
    <name evidence="2" type="ORF">SAMN05444339_103382</name>
</gene>
<dbReference type="Proteomes" id="UP000183987">
    <property type="component" value="Unassembled WGS sequence"/>
</dbReference>
<feature type="region of interest" description="Disordered" evidence="1">
    <location>
        <begin position="94"/>
        <end position="113"/>
    </location>
</feature>
<name>A0A1M4Z5Z6_LOKAT</name>
<organism evidence="2 3">
    <name type="scientific">Loktanella atrilutea</name>
    <dbReference type="NCBI Taxonomy" id="366533"/>
    <lineage>
        <taxon>Bacteria</taxon>
        <taxon>Pseudomonadati</taxon>
        <taxon>Pseudomonadota</taxon>
        <taxon>Alphaproteobacteria</taxon>
        <taxon>Rhodobacterales</taxon>
        <taxon>Roseobacteraceae</taxon>
        <taxon>Loktanella</taxon>
    </lineage>
</organism>
<dbReference type="EMBL" id="FQUE01000003">
    <property type="protein sequence ID" value="SHF13420.1"/>
    <property type="molecule type" value="Genomic_DNA"/>
</dbReference>
<feature type="compositionally biased region" description="Polar residues" evidence="1">
    <location>
        <begin position="104"/>
        <end position="113"/>
    </location>
</feature>
<sequence length="113" mass="12326">SIPRNATVISLSILLRHTRNVADGGRDIHPIKWRAKFGGMTVPEAKRLKTLEDENARLKKLLAEQMLDLAAMKDLVSKKWQGPPGSAKPLRIFGPSMACRNGGPATSSAQIAR</sequence>
<feature type="non-terminal residue" evidence="2">
    <location>
        <position position="1"/>
    </location>
</feature>
<keyword evidence="3" id="KW-1185">Reference proteome</keyword>